<evidence type="ECO:0000256" key="1">
    <source>
        <dbReference type="ARBA" id="ARBA00009455"/>
    </source>
</evidence>
<dbReference type="SUPFAM" id="SSF50978">
    <property type="entry name" value="WD40 repeat-like"/>
    <property type="match status" value="1"/>
</dbReference>
<dbReference type="Pfam" id="PF20148">
    <property type="entry name" value="DUF6531"/>
    <property type="match status" value="1"/>
</dbReference>
<keyword evidence="2" id="KW-0677">Repeat</keyword>
<accession>A0A7C9KSM0</accession>
<evidence type="ECO:0000259" key="7">
    <source>
        <dbReference type="Pfam" id="PF25023"/>
    </source>
</evidence>
<feature type="domain" description="RHS protein conserved region" evidence="5">
    <location>
        <begin position="1291"/>
        <end position="1321"/>
    </location>
</feature>
<dbReference type="Pfam" id="PF03527">
    <property type="entry name" value="RHS"/>
    <property type="match status" value="1"/>
</dbReference>
<feature type="domain" description="DUF6531" evidence="6">
    <location>
        <begin position="330"/>
        <end position="401"/>
    </location>
</feature>
<dbReference type="Pfam" id="PF25023">
    <property type="entry name" value="TEN_YD-shell"/>
    <property type="match status" value="2"/>
</dbReference>
<feature type="region of interest" description="Disordered" evidence="3">
    <location>
        <begin position="299"/>
        <end position="330"/>
    </location>
</feature>
<keyword evidence="4" id="KW-0472">Membrane</keyword>
<dbReference type="Pfam" id="PF05593">
    <property type="entry name" value="RHS_repeat"/>
    <property type="match status" value="2"/>
</dbReference>
<dbReference type="InterPro" id="IPR050708">
    <property type="entry name" value="T6SS_VgrG/RHS"/>
</dbReference>
<evidence type="ECO:0000313" key="8">
    <source>
        <dbReference type="EMBL" id="MQL46509.1"/>
    </source>
</evidence>
<feature type="domain" description="Teneurin-like YD-shell" evidence="7">
    <location>
        <begin position="504"/>
        <end position="686"/>
    </location>
</feature>
<protein>
    <recommendedName>
        <fullName evidence="10">Type IV secretion protein Rhs</fullName>
    </recommendedName>
</protein>
<dbReference type="InterPro" id="IPR001826">
    <property type="entry name" value="RHS"/>
</dbReference>
<dbReference type="InterPro" id="IPR006530">
    <property type="entry name" value="YD"/>
</dbReference>
<dbReference type="CDD" id="cd14742">
    <property type="entry name" value="PAAR_RHS"/>
    <property type="match status" value="1"/>
</dbReference>
<feature type="transmembrane region" description="Helical" evidence="4">
    <location>
        <begin position="158"/>
        <end position="179"/>
    </location>
</feature>
<organism evidence="8 9">
    <name type="scientific">Photorhabdus khanii</name>
    <dbReference type="NCBI Taxonomy" id="1004150"/>
    <lineage>
        <taxon>Bacteria</taxon>
        <taxon>Pseudomonadati</taxon>
        <taxon>Pseudomonadota</taxon>
        <taxon>Gammaproteobacteria</taxon>
        <taxon>Enterobacterales</taxon>
        <taxon>Morganellaceae</taxon>
        <taxon>Photorhabdus</taxon>
    </lineage>
</organism>
<feature type="domain" description="Teneurin-like YD-shell" evidence="7">
    <location>
        <begin position="783"/>
        <end position="901"/>
    </location>
</feature>
<dbReference type="NCBIfam" id="TIGR01643">
    <property type="entry name" value="YD_repeat_2x"/>
    <property type="match status" value="9"/>
</dbReference>
<comment type="similarity">
    <text evidence="1">Belongs to the RHS family.</text>
</comment>
<feature type="compositionally biased region" description="Polar residues" evidence="3">
    <location>
        <begin position="25"/>
        <end position="37"/>
    </location>
</feature>
<dbReference type="Gene3D" id="2.60.200.60">
    <property type="match status" value="1"/>
</dbReference>
<dbReference type="EMBL" id="WHZZ01000001">
    <property type="protein sequence ID" value="MQL46509.1"/>
    <property type="molecule type" value="Genomic_DNA"/>
</dbReference>
<keyword evidence="4" id="KW-1133">Transmembrane helix</keyword>
<dbReference type="PANTHER" id="PTHR32305">
    <property type="match status" value="1"/>
</dbReference>
<gene>
    <name evidence="8" type="ORF">GEA64_00200</name>
</gene>
<evidence type="ECO:0000313" key="9">
    <source>
        <dbReference type="Proteomes" id="UP000481739"/>
    </source>
</evidence>
<evidence type="ECO:0000256" key="4">
    <source>
        <dbReference type="SAM" id="Phobius"/>
    </source>
</evidence>
<feature type="transmembrane region" description="Helical" evidence="4">
    <location>
        <begin position="129"/>
        <end position="151"/>
    </location>
</feature>
<dbReference type="InterPro" id="IPR008727">
    <property type="entry name" value="PAAR_motif"/>
</dbReference>
<comment type="caution">
    <text evidence="8">The sequence shown here is derived from an EMBL/GenBank/DDBJ whole genome shotgun (WGS) entry which is preliminary data.</text>
</comment>
<evidence type="ECO:0000256" key="3">
    <source>
        <dbReference type="SAM" id="MobiDB-lite"/>
    </source>
</evidence>
<dbReference type="InterPro" id="IPR031325">
    <property type="entry name" value="RHS_repeat"/>
</dbReference>
<dbReference type="Pfam" id="PF05488">
    <property type="entry name" value="PAAR_motif"/>
    <property type="match status" value="1"/>
</dbReference>
<evidence type="ECO:0008006" key="10">
    <source>
        <dbReference type="Google" id="ProtNLM"/>
    </source>
</evidence>
<proteinExistence type="inferred from homology"/>
<sequence length="1552" mass="171725">MSLLMMAWLGAGAAQRAHPTGADRQGNTPPQTESTSSADTVLNYLEGEDFQYHSLAVAGIYTVAIGGAPALLPLTAGVAAGKLGAHIGNEVGTTVTHGIMSLLGHHTIATEGHAPARKGDVIAHQNKSAALWGALGGVLLGALAAVAIGALTVATGGLALAVAAGAAAGLVGGYVGGLMSGVGAALGQYGANKGTITGGSPNVFFAGQPVARQGDEIVCSDHPGPLVIAEGAKTVFANGKPIARLGHRTTCDANINSGAASIAVTPETGHALTILTESNKDLRWLVAIAGALPLPLGRKGHAGKVKSGAEPTPSVKKTGKATETTPGASDPVDVATGDFLQIWPVLALPGLLPLALNRVYRSTAHFSGLFGPKWADDWSQHLRRDGEETHFTDAEGVIYTFHTPDENVFSVNLYAGHYLLYGQLSGELHLFNRRTQHILSFAQAQDDKCCLSTIADRNGNRTVFRYDETGRLADIVHADSAELVLHYEHQQLTAIDWRHQGQCQRLVTCRYDSQGYLAECESFQFNHLWHEYSPPGYMTRWHDTDKTDVALHYDHRGRITALTTPQGYWQDRFDYDDAHRATTYFDAEGGCTRYEYNADGLVTREVNPLGHETLTQWDFGHKIAETDPLGRTTTCEYSPYGELMLFTAPTGDSTVYHYDEYGQLTRLTQPDGKRWRFHYNDRGNLDAVTDPQGRLEESRYGEHGEILRHVLPDGRRWHYRYEQQQLSEVIAPNGDTTQLAADGLGRLLTVTDALNQQTRYHHSAFHASPMGSVSEIHLPDGVHQTIDYDRERRVSAVTDGAGRTTRYTYDAFDLLSGVTRPDGTTLTFAYDKLTRLTAVTNATGETYRYTRDLAGRIISETDFTGRTIQYQYDNAGRRITARYPNRQLLRGCYTPENRLTRQEVWQEEDAQCQLVTVMTYDYNATGQLIRATNPDAVVAFEYDGSGNLTAETINGRTVRHQWDTLSGLPVCRQADTLPDLHWDYGPLGQVTRFGLAGHAPLHIHYDGLGQETVRSSDAGFIQAQYHTPTGLLAHQAAGRSSALFRQALQEADPQHPPFGSEVNRHWYYTQAHTVECIKDSRWEETRYGYNANDQVVAAIFSGTYRAREEQFIYDANQNIGHYQRIPEELGEPVRQEYQEYQAGQMARRGDNAFSYDENGRRVEKTVHKYGYRSRTFCYHWDAHNQLTEFITPEGTRWRYRYDAFGRRISKRKEVDSTLEATNLKRWLDGLPDLEPKPTAIIGYDYLWSGDQLIEETPVYADGTVGYEQSIHWLYEPGKLTPSARYEQGQLHYVVSDHQGTPREICTEEGKVAWAGRLFTWGEPEFWTVSARKEETVSCNLRFCGQYEDEESGLFYNRFRYYSPETGQYLSPDPLGLAGGVNPYGYVSNPVSFVDPLGLAASPGAAPKYEYNMINNPGPLANLPNTPAANFASGKYNSRVLNEDLILYRAGNGGGGRNAFGQWFTESPVNSVAHVRIDLAVKPQWLDSQGVLRATSPVNAVYKIKVPKGTTIFEGPVGYQGGVYLGGQSKNQIFIQEPWKVTDISVLDSWPLR</sequence>
<evidence type="ECO:0000259" key="5">
    <source>
        <dbReference type="Pfam" id="PF03527"/>
    </source>
</evidence>
<reference evidence="8 9" key="1">
    <citation type="journal article" date="2019" name="Nature">
        <title>A new antibiotic selectively kills Gram-negative pathogens.</title>
        <authorList>
            <person name="Imai Y."/>
            <person name="Meyer K.J."/>
            <person name="Iinishi A."/>
            <person name="Favre-Godal Q."/>
            <person name="Green R."/>
            <person name="Manuse S."/>
            <person name="Caboni M."/>
            <person name="Mori M."/>
            <person name="Niles S."/>
            <person name="Ghiglieri M."/>
            <person name="Honrao C."/>
            <person name="Ma X."/>
            <person name="Guo J.J."/>
            <person name="Makriyannis A."/>
            <person name="Linares-Otoya L."/>
            <person name="Boehringer N."/>
            <person name="Wuisan Z.G."/>
            <person name="Kaur H."/>
            <person name="Wu R."/>
            <person name="Mateus A."/>
            <person name="Typas A."/>
            <person name="Savitski M.M."/>
            <person name="Espinoza J.L."/>
            <person name="O'Rourke A."/>
            <person name="Nelson K.E."/>
            <person name="Hiller S."/>
            <person name="Noinaj N."/>
            <person name="Schaeberle T.F."/>
            <person name="D'Onofrio A."/>
            <person name="Lewis K."/>
        </authorList>
    </citation>
    <scope>NUCLEOTIDE SEQUENCE [LARGE SCALE GENOMIC DNA]</scope>
    <source>
        <strain evidence="8 9">HGB 1456</strain>
    </source>
</reference>
<evidence type="ECO:0000256" key="2">
    <source>
        <dbReference type="ARBA" id="ARBA00022737"/>
    </source>
</evidence>
<feature type="region of interest" description="Disordered" evidence="3">
    <location>
        <begin position="15"/>
        <end position="37"/>
    </location>
</feature>
<name>A0A7C9KSM0_9GAMM</name>
<dbReference type="Proteomes" id="UP000481739">
    <property type="component" value="Unassembled WGS sequence"/>
</dbReference>
<dbReference type="InterPro" id="IPR022385">
    <property type="entry name" value="Rhs_assc_core"/>
</dbReference>
<dbReference type="NCBIfam" id="TIGR03696">
    <property type="entry name" value="Rhs_assc_core"/>
    <property type="match status" value="1"/>
</dbReference>
<dbReference type="PANTHER" id="PTHR32305:SF15">
    <property type="entry name" value="PROTEIN RHSA-RELATED"/>
    <property type="match status" value="1"/>
</dbReference>
<keyword evidence="4" id="KW-0812">Transmembrane</keyword>
<evidence type="ECO:0000259" key="6">
    <source>
        <dbReference type="Pfam" id="PF20148"/>
    </source>
</evidence>
<dbReference type="InterPro" id="IPR036322">
    <property type="entry name" value="WD40_repeat_dom_sf"/>
</dbReference>
<dbReference type="InterPro" id="IPR045351">
    <property type="entry name" value="DUF6531"/>
</dbReference>
<dbReference type="Gene3D" id="2.180.10.10">
    <property type="entry name" value="RHS repeat-associated core"/>
    <property type="match status" value="3"/>
</dbReference>
<dbReference type="InterPro" id="IPR056823">
    <property type="entry name" value="TEN-like_YD-shell"/>
</dbReference>